<dbReference type="Pfam" id="PF02481">
    <property type="entry name" value="DNA_processg_A"/>
    <property type="match status" value="1"/>
</dbReference>
<dbReference type="InterPro" id="IPR041614">
    <property type="entry name" value="DprA_WH"/>
</dbReference>
<dbReference type="PANTHER" id="PTHR43022:SF1">
    <property type="entry name" value="PROTEIN SMF"/>
    <property type="match status" value="1"/>
</dbReference>
<dbReference type="Proteomes" id="UP000580654">
    <property type="component" value="Unassembled WGS sequence"/>
</dbReference>
<organism evidence="5 6">
    <name type="scientific">Muricoccus pecuniae</name>
    <dbReference type="NCBI Taxonomy" id="693023"/>
    <lineage>
        <taxon>Bacteria</taxon>
        <taxon>Pseudomonadati</taxon>
        <taxon>Pseudomonadota</taxon>
        <taxon>Alphaproteobacteria</taxon>
        <taxon>Acetobacterales</taxon>
        <taxon>Roseomonadaceae</taxon>
        <taxon>Muricoccus</taxon>
    </lineage>
</organism>
<dbReference type="InterPro" id="IPR057666">
    <property type="entry name" value="DrpA_SLOG"/>
</dbReference>
<keyword evidence="6" id="KW-1185">Reference proteome</keyword>
<dbReference type="Pfam" id="PF17782">
    <property type="entry name" value="WHD_DprA"/>
    <property type="match status" value="1"/>
</dbReference>
<dbReference type="RefSeq" id="WP_184516696.1">
    <property type="nucleotide sequence ID" value="NZ_JACIJD010000007.1"/>
</dbReference>
<evidence type="ECO:0000256" key="2">
    <source>
        <dbReference type="SAM" id="MobiDB-lite"/>
    </source>
</evidence>
<dbReference type="Pfam" id="PF21102">
    <property type="entry name" value="DprA_N"/>
    <property type="match status" value="1"/>
</dbReference>
<accession>A0A840YBT0</accession>
<comment type="caution">
    <text evidence="5">The sequence shown here is derived from an EMBL/GenBank/DDBJ whole genome shotgun (WGS) entry which is preliminary data.</text>
</comment>
<feature type="domain" description="Smf/DprA SLOG" evidence="3">
    <location>
        <begin position="71"/>
        <end position="275"/>
    </location>
</feature>
<reference evidence="5 6" key="1">
    <citation type="submission" date="2020-08" db="EMBL/GenBank/DDBJ databases">
        <title>Genomic Encyclopedia of Type Strains, Phase IV (KMG-IV): sequencing the most valuable type-strain genomes for metagenomic binning, comparative biology and taxonomic classification.</title>
        <authorList>
            <person name="Goeker M."/>
        </authorList>
    </citation>
    <scope>NUCLEOTIDE SEQUENCE [LARGE SCALE GENOMIC DNA]</scope>
    <source>
        <strain evidence="5 6">DSM 25622</strain>
    </source>
</reference>
<sequence length="376" mass="39340">MTPADSLARLRLARSEGVGPQGFRRALQQHGDAARALRALAANDPRRVADAGAVEREFRAVLGMGGTWLHLGAPDYPPLLAALDDAPPVLAALGEMGLLRGRGVAVVGARNASTAGRRLAGDMAEALAEAGVTVTSGLARGIDTAAHLGALRHRRTIAVIPGGLDVAYPPENRGLQSRIAEEGLLLAESPLGTAPLARHFPRRNRIVAGLSLGVVVVEAAHRSGTLITARLGAEAGREIYAVPGSPLDPRCAGSNDLLRNGAHFCETAADVLATLPATAEAVPVFRRSPRAPVRPETRRQEAEIPDEPPPSGAPDLLSLIGPTPVPVDEVLRHCHLSPPEARAALLELELEGLIEALPGNRVVRSGIQRTERFGGL</sequence>
<dbReference type="AlphaFoldDB" id="A0A840YBT0"/>
<dbReference type="NCBIfam" id="TIGR00732">
    <property type="entry name" value="dprA"/>
    <property type="match status" value="1"/>
</dbReference>
<gene>
    <name evidence="5" type="ORF">FHS87_001854</name>
</gene>
<feature type="region of interest" description="Disordered" evidence="2">
    <location>
        <begin position="286"/>
        <end position="319"/>
    </location>
</feature>
<dbReference type="InterPro" id="IPR036388">
    <property type="entry name" value="WH-like_DNA-bd_sf"/>
</dbReference>
<comment type="similarity">
    <text evidence="1">Belongs to the DprA/Smf family.</text>
</comment>
<evidence type="ECO:0000259" key="4">
    <source>
        <dbReference type="Pfam" id="PF17782"/>
    </source>
</evidence>
<dbReference type="Gene3D" id="3.40.50.450">
    <property type="match status" value="1"/>
</dbReference>
<name>A0A840YBT0_9PROT</name>
<dbReference type="GO" id="GO:0009294">
    <property type="term" value="P:DNA-mediated transformation"/>
    <property type="evidence" value="ECO:0007669"/>
    <property type="project" value="InterPro"/>
</dbReference>
<feature type="compositionally biased region" description="Basic and acidic residues" evidence="2">
    <location>
        <begin position="293"/>
        <end position="302"/>
    </location>
</feature>
<dbReference type="EMBL" id="JACIJD010000007">
    <property type="protein sequence ID" value="MBB5693817.1"/>
    <property type="molecule type" value="Genomic_DNA"/>
</dbReference>
<dbReference type="SUPFAM" id="SSF102405">
    <property type="entry name" value="MCP/YpsA-like"/>
    <property type="match status" value="1"/>
</dbReference>
<feature type="domain" description="DprA winged helix" evidence="4">
    <location>
        <begin position="302"/>
        <end position="360"/>
    </location>
</feature>
<proteinExistence type="inferred from homology"/>
<evidence type="ECO:0000313" key="6">
    <source>
        <dbReference type="Proteomes" id="UP000580654"/>
    </source>
</evidence>
<evidence type="ECO:0000256" key="1">
    <source>
        <dbReference type="ARBA" id="ARBA00006525"/>
    </source>
</evidence>
<dbReference type="Gene3D" id="1.10.10.10">
    <property type="entry name" value="Winged helix-like DNA-binding domain superfamily/Winged helix DNA-binding domain"/>
    <property type="match status" value="1"/>
</dbReference>
<dbReference type="InterPro" id="IPR003488">
    <property type="entry name" value="DprA"/>
</dbReference>
<dbReference type="PANTHER" id="PTHR43022">
    <property type="entry name" value="PROTEIN SMF"/>
    <property type="match status" value="1"/>
</dbReference>
<protein>
    <submittedName>
        <fullName evidence="5">DNA processing protein</fullName>
    </submittedName>
</protein>
<evidence type="ECO:0000259" key="3">
    <source>
        <dbReference type="Pfam" id="PF02481"/>
    </source>
</evidence>
<evidence type="ECO:0000313" key="5">
    <source>
        <dbReference type="EMBL" id="MBB5693817.1"/>
    </source>
</evidence>